<proteinExistence type="predicted"/>
<dbReference type="Proteomes" id="UP001057402">
    <property type="component" value="Chromosome 11"/>
</dbReference>
<keyword evidence="2" id="KW-1185">Reference proteome</keyword>
<protein>
    <submittedName>
        <fullName evidence="1">Uncharacterized protein</fullName>
    </submittedName>
</protein>
<dbReference type="EMBL" id="CM042890">
    <property type="protein sequence ID" value="KAI4312212.1"/>
    <property type="molecule type" value="Genomic_DNA"/>
</dbReference>
<evidence type="ECO:0000313" key="1">
    <source>
        <dbReference type="EMBL" id="KAI4312212.1"/>
    </source>
</evidence>
<accession>A0ACB9LKW4</accession>
<evidence type="ECO:0000313" key="2">
    <source>
        <dbReference type="Proteomes" id="UP001057402"/>
    </source>
</evidence>
<name>A0ACB9LKW4_9MYRT</name>
<sequence length="147" mass="16319">MKTASLKHDPVGEVVHYRGVRRRPWGRYAAEIRDPNKRSRVWLGTFDSAEDAALAYDAAARQFRGHKAKTNFPTAMLGDAGAMESLGMMSHGHGHVVAIRPSSLLDLNLVCPPWRSAAADVKDRSSIVRPRPLLDLDLNELPPPDYH</sequence>
<gene>
    <name evidence="1" type="ORF">MLD38_037049</name>
</gene>
<organism evidence="1 2">
    <name type="scientific">Melastoma candidum</name>
    <dbReference type="NCBI Taxonomy" id="119954"/>
    <lineage>
        <taxon>Eukaryota</taxon>
        <taxon>Viridiplantae</taxon>
        <taxon>Streptophyta</taxon>
        <taxon>Embryophyta</taxon>
        <taxon>Tracheophyta</taxon>
        <taxon>Spermatophyta</taxon>
        <taxon>Magnoliopsida</taxon>
        <taxon>eudicotyledons</taxon>
        <taxon>Gunneridae</taxon>
        <taxon>Pentapetalae</taxon>
        <taxon>rosids</taxon>
        <taxon>malvids</taxon>
        <taxon>Myrtales</taxon>
        <taxon>Melastomataceae</taxon>
        <taxon>Melastomatoideae</taxon>
        <taxon>Melastomateae</taxon>
        <taxon>Melastoma</taxon>
    </lineage>
</organism>
<comment type="caution">
    <text evidence="1">The sequence shown here is derived from an EMBL/GenBank/DDBJ whole genome shotgun (WGS) entry which is preliminary data.</text>
</comment>
<reference evidence="2" key="1">
    <citation type="journal article" date="2023" name="Front. Plant Sci.">
        <title>Chromosomal-level genome assembly of Melastoma candidum provides insights into trichome evolution.</title>
        <authorList>
            <person name="Zhong Y."/>
            <person name="Wu W."/>
            <person name="Sun C."/>
            <person name="Zou P."/>
            <person name="Liu Y."/>
            <person name="Dai S."/>
            <person name="Zhou R."/>
        </authorList>
    </citation>
    <scope>NUCLEOTIDE SEQUENCE [LARGE SCALE GENOMIC DNA]</scope>
</reference>